<keyword evidence="2" id="KW-0560">Oxidoreductase</keyword>
<reference evidence="5" key="1">
    <citation type="submission" date="2020-06" db="EMBL/GenBank/DDBJ databases">
        <authorList>
            <person name="Onetto C."/>
        </authorList>
    </citation>
    <scope>NUCLEOTIDE SEQUENCE</scope>
</reference>
<dbReference type="SUPFAM" id="SSF50129">
    <property type="entry name" value="GroES-like"/>
    <property type="match status" value="1"/>
</dbReference>
<sequence length="503" mass="55721">MVNMRAVDIKDGKGPATSLFINEIERPKPTAAQALIRVKAFGLNRMDLLQREGNYPVPPQAPKTLGVEFSGIIEELASESESGFKKGDAVFGLAYGGAYAEYIVVSTHMLVHKPDELSFEECAGIPETWITALQAMYMVADYKPNQSILWHAGASNVSIAGIQLSKADSASKIFATTRSDEKNKFVVEKLGATAAFNSETQDWAEELLKATDGKGVDVIVDFMGAGFFASNLKAAARDAHIVTLAALTGMKLPAETDMGAFLFKRVRLEGSTLRARDEKYQGKLRDQLVEHALPKFKDGTFKAYVEKVMDWEKIVEAHQLMESNKTKGKIIMTINCMEALKPTPEETTKPTLDPNPDPAPKSISEEAKEANDQFDRSIKELGEKTSDVLSVLLSQSKKQIKEVGLKDIVTRSSEADSSRQWEIQIKHREQDIQCTIETFLRLHEDIARWNSEKMQALASIKELEPLVETLAKSVSKMEEAGLRPRSGRMVSCNSHMGLEFETL</sequence>
<dbReference type="Gene3D" id="3.40.50.720">
    <property type="entry name" value="NAD(P)-binding Rossmann-like Domain"/>
    <property type="match status" value="1"/>
</dbReference>
<evidence type="ECO:0000313" key="6">
    <source>
        <dbReference type="Proteomes" id="UP000716446"/>
    </source>
</evidence>
<dbReference type="PANTHER" id="PTHR48106:SF18">
    <property type="entry name" value="QUINONE OXIDOREDUCTASE PIG3"/>
    <property type="match status" value="1"/>
</dbReference>
<dbReference type="InterPro" id="IPR020843">
    <property type="entry name" value="ER"/>
</dbReference>
<comment type="caution">
    <text evidence="5">The sequence shown here is derived from an EMBL/GenBank/DDBJ whole genome shotgun (WGS) entry which is preliminary data.</text>
</comment>
<dbReference type="Gene3D" id="3.90.180.10">
    <property type="entry name" value="Medium-chain alcohol dehydrogenases, catalytic domain"/>
    <property type="match status" value="1"/>
</dbReference>
<dbReference type="EMBL" id="CAIJEN010000002">
    <property type="protein sequence ID" value="CAD0083569.1"/>
    <property type="molecule type" value="Genomic_DNA"/>
</dbReference>
<dbReference type="InterPro" id="IPR013149">
    <property type="entry name" value="ADH-like_C"/>
</dbReference>
<evidence type="ECO:0000259" key="4">
    <source>
        <dbReference type="SMART" id="SM00829"/>
    </source>
</evidence>
<evidence type="ECO:0000313" key="5">
    <source>
        <dbReference type="EMBL" id="CAD0083569.1"/>
    </source>
</evidence>
<keyword evidence="1" id="KW-0521">NADP</keyword>
<dbReference type="Pfam" id="PF08240">
    <property type="entry name" value="ADH_N"/>
    <property type="match status" value="1"/>
</dbReference>
<dbReference type="InterPro" id="IPR036291">
    <property type="entry name" value="NAD(P)-bd_dom_sf"/>
</dbReference>
<feature type="compositionally biased region" description="Basic and acidic residues" evidence="3">
    <location>
        <begin position="363"/>
        <end position="372"/>
    </location>
</feature>
<dbReference type="CDD" id="cd05276">
    <property type="entry name" value="p53_inducible_oxidoreductase"/>
    <property type="match status" value="1"/>
</dbReference>
<feature type="domain" description="Enoyl reductase (ER)" evidence="4">
    <location>
        <begin position="14"/>
        <end position="332"/>
    </location>
</feature>
<dbReference type="Proteomes" id="UP000716446">
    <property type="component" value="Unassembled WGS sequence"/>
</dbReference>
<accession>A0A9N8J9L4</accession>
<dbReference type="GO" id="GO:0070402">
    <property type="term" value="F:NADPH binding"/>
    <property type="evidence" value="ECO:0007669"/>
    <property type="project" value="TreeGrafter"/>
</dbReference>
<gene>
    <name evidence="5" type="ORF">AWRI4619_LOCUS2136</name>
</gene>
<dbReference type="AlphaFoldDB" id="A0A9N8J9L4"/>
<evidence type="ECO:0000256" key="3">
    <source>
        <dbReference type="SAM" id="MobiDB-lite"/>
    </source>
</evidence>
<dbReference type="InterPro" id="IPR014189">
    <property type="entry name" value="Quinone_OxRdtase_PIG3"/>
</dbReference>
<dbReference type="SUPFAM" id="SSF51735">
    <property type="entry name" value="NAD(P)-binding Rossmann-fold domains"/>
    <property type="match status" value="1"/>
</dbReference>
<evidence type="ECO:0000256" key="1">
    <source>
        <dbReference type="ARBA" id="ARBA00022857"/>
    </source>
</evidence>
<dbReference type="SMART" id="SM00829">
    <property type="entry name" value="PKS_ER"/>
    <property type="match status" value="1"/>
</dbReference>
<feature type="region of interest" description="Disordered" evidence="3">
    <location>
        <begin position="343"/>
        <end position="372"/>
    </location>
</feature>
<keyword evidence="6" id="KW-1185">Reference proteome</keyword>
<dbReference type="InterPro" id="IPR011032">
    <property type="entry name" value="GroES-like_sf"/>
</dbReference>
<dbReference type="InterPro" id="IPR013154">
    <property type="entry name" value="ADH-like_N"/>
</dbReference>
<evidence type="ECO:0000256" key="2">
    <source>
        <dbReference type="ARBA" id="ARBA00023002"/>
    </source>
</evidence>
<dbReference type="GO" id="GO:0016651">
    <property type="term" value="F:oxidoreductase activity, acting on NAD(P)H"/>
    <property type="evidence" value="ECO:0007669"/>
    <property type="project" value="TreeGrafter"/>
</dbReference>
<dbReference type="Pfam" id="PF00107">
    <property type="entry name" value="ADH_zinc_N"/>
    <property type="match status" value="1"/>
</dbReference>
<organism evidence="5 6">
    <name type="scientific">Aureobasidium vineae</name>
    <dbReference type="NCBI Taxonomy" id="2773715"/>
    <lineage>
        <taxon>Eukaryota</taxon>
        <taxon>Fungi</taxon>
        <taxon>Dikarya</taxon>
        <taxon>Ascomycota</taxon>
        <taxon>Pezizomycotina</taxon>
        <taxon>Dothideomycetes</taxon>
        <taxon>Dothideomycetidae</taxon>
        <taxon>Dothideales</taxon>
        <taxon>Saccotheciaceae</taxon>
        <taxon>Aureobasidium</taxon>
    </lineage>
</organism>
<dbReference type="NCBIfam" id="TIGR02824">
    <property type="entry name" value="quinone_pig3"/>
    <property type="match status" value="1"/>
</dbReference>
<protein>
    <recommendedName>
        <fullName evidence="4">Enoyl reductase (ER) domain-containing protein</fullName>
    </recommendedName>
</protein>
<name>A0A9N8J9L4_9PEZI</name>
<dbReference type="PANTHER" id="PTHR48106">
    <property type="entry name" value="QUINONE OXIDOREDUCTASE PIG3-RELATED"/>
    <property type="match status" value="1"/>
</dbReference>
<proteinExistence type="predicted"/>